<keyword evidence="5" id="KW-1185">Reference proteome</keyword>
<dbReference type="OrthoDB" id="643149at2759"/>
<gene>
    <name evidence="3" type="ORF">SI7747_11014577</name>
    <name evidence="4" type="ORF">SI8410_11015692</name>
</gene>
<dbReference type="InterPro" id="IPR016140">
    <property type="entry name" value="Bifunc_inhib/LTP/seed_store"/>
</dbReference>
<feature type="signal peptide" evidence="1">
    <location>
        <begin position="1"/>
        <end position="28"/>
    </location>
</feature>
<dbReference type="InterPro" id="IPR036312">
    <property type="entry name" value="Bifun_inhib/LTP/seed_sf"/>
</dbReference>
<sequence>MEKKMATSALVLLVAVLAVGHLGGEVEAQQVLCNVSQEGLLACKSAVTRPNPAIPSSACCAAVANADLQCLCNFKNTNPGAMRFMGIDPELAMQLPNKCSLPTPVKC</sequence>
<evidence type="ECO:0000313" key="3">
    <source>
        <dbReference type="EMBL" id="CAA2628937.1"/>
    </source>
</evidence>
<dbReference type="InterPro" id="IPR039265">
    <property type="entry name" value="DIR1-like"/>
</dbReference>
<evidence type="ECO:0000313" key="5">
    <source>
        <dbReference type="Proteomes" id="UP000663760"/>
    </source>
</evidence>
<name>A0A7I8JF65_SPIIN</name>
<dbReference type="Gene3D" id="1.10.110.10">
    <property type="entry name" value="Plant lipid-transfer and hydrophobic proteins"/>
    <property type="match status" value="1"/>
</dbReference>
<dbReference type="GO" id="GO:0009627">
    <property type="term" value="P:systemic acquired resistance"/>
    <property type="evidence" value="ECO:0007669"/>
    <property type="project" value="InterPro"/>
</dbReference>
<evidence type="ECO:0000259" key="2">
    <source>
        <dbReference type="SMART" id="SM00499"/>
    </source>
</evidence>
<dbReference type="EMBL" id="LR743598">
    <property type="protein sequence ID" value="CAA2628937.1"/>
    <property type="molecule type" value="Genomic_DNA"/>
</dbReference>
<dbReference type="SUPFAM" id="SSF47699">
    <property type="entry name" value="Bifunctional inhibitor/lipid-transfer protein/seed storage 2S albumin"/>
    <property type="match status" value="1"/>
</dbReference>
<proteinExistence type="predicted"/>
<dbReference type="EMBL" id="LR746274">
    <property type="protein sequence ID" value="CAA7405014.1"/>
    <property type="molecule type" value="Genomic_DNA"/>
</dbReference>
<dbReference type="Proteomes" id="UP000663760">
    <property type="component" value="Chromosome 11"/>
</dbReference>
<feature type="domain" description="Bifunctional inhibitor/plant lipid transfer protein/seed storage helical" evidence="2">
    <location>
        <begin position="33"/>
        <end position="107"/>
    </location>
</feature>
<dbReference type="SMART" id="SM00499">
    <property type="entry name" value="AAI"/>
    <property type="match status" value="1"/>
</dbReference>
<dbReference type="CDD" id="cd04660">
    <property type="entry name" value="nsLTP_like"/>
    <property type="match status" value="1"/>
</dbReference>
<dbReference type="Pfam" id="PF14368">
    <property type="entry name" value="LTP_2"/>
    <property type="match status" value="1"/>
</dbReference>
<dbReference type="AlphaFoldDB" id="A0A7I8JF65"/>
<dbReference type="InterPro" id="IPR044741">
    <property type="entry name" value="NsLTP-like"/>
</dbReference>
<feature type="chain" id="PRO_5045019980" description="Bifunctional inhibitor/plant lipid transfer protein/seed storage helical domain-containing protein" evidence="1">
    <location>
        <begin position="29"/>
        <end position="107"/>
    </location>
</feature>
<accession>A0A7I8JF65</accession>
<keyword evidence="1" id="KW-0732">Signal</keyword>
<evidence type="ECO:0000256" key="1">
    <source>
        <dbReference type="SAM" id="SignalP"/>
    </source>
</evidence>
<protein>
    <recommendedName>
        <fullName evidence="2">Bifunctional inhibitor/plant lipid transfer protein/seed storage helical domain-containing protein</fullName>
    </recommendedName>
</protein>
<reference evidence="3" key="1">
    <citation type="submission" date="2019-12" db="EMBL/GenBank/DDBJ databases">
        <authorList>
            <person name="Scholz U."/>
            <person name="Mascher M."/>
            <person name="Fiebig A."/>
        </authorList>
    </citation>
    <scope>NUCLEOTIDE SEQUENCE</scope>
</reference>
<dbReference type="PANTHER" id="PTHR33122">
    <property type="entry name" value="LIPID BINDING PROTEIN-RELATED"/>
    <property type="match status" value="1"/>
</dbReference>
<dbReference type="PANTHER" id="PTHR33122:SF60">
    <property type="entry name" value="LIPID-TRANSFER PROTEIN DIR1-RELATED"/>
    <property type="match status" value="1"/>
</dbReference>
<organism evidence="3">
    <name type="scientific">Spirodela intermedia</name>
    <name type="common">Intermediate duckweed</name>
    <dbReference type="NCBI Taxonomy" id="51605"/>
    <lineage>
        <taxon>Eukaryota</taxon>
        <taxon>Viridiplantae</taxon>
        <taxon>Streptophyta</taxon>
        <taxon>Embryophyta</taxon>
        <taxon>Tracheophyta</taxon>
        <taxon>Spermatophyta</taxon>
        <taxon>Magnoliopsida</taxon>
        <taxon>Liliopsida</taxon>
        <taxon>Araceae</taxon>
        <taxon>Lemnoideae</taxon>
        <taxon>Spirodela</taxon>
    </lineage>
</organism>
<evidence type="ECO:0000313" key="4">
    <source>
        <dbReference type="EMBL" id="CAA7405014.1"/>
    </source>
</evidence>
<dbReference type="GO" id="GO:0005504">
    <property type="term" value="F:fatty acid binding"/>
    <property type="evidence" value="ECO:0007669"/>
    <property type="project" value="InterPro"/>
</dbReference>